<dbReference type="PRINTS" id="PR00039">
    <property type="entry name" value="HTHLYSR"/>
</dbReference>
<dbReference type="SUPFAM" id="SSF46785">
    <property type="entry name" value="Winged helix' DNA-binding domain"/>
    <property type="match status" value="1"/>
</dbReference>
<evidence type="ECO:0000256" key="4">
    <source>
        <dbReference type="ARBA" id="ARBA00023163"/>
    </source>
</evidence>
<dbReference type="PANTHER" id="PTHR30346:SF0">
    <property type="entry name" value="HCA OPERON TRANSCRIPTIONAL ACTIVATOR HCAR"/>
    <property type="match status" value="1"/>
</dbReference>
<dbReference type="RefSeq" id="WP_112281819.1">
    <property type="nucleotide sequence ID" value="NZ_MASW01000002.1"/>
</dbReference>
<dbReference type="InterPro" id="IPR036388">
    <property type="entry name" value="WH-like_DNA-bd_sf"/>
</dbReference>
<name>A0A2V4B0X8_9PSEU</name>
<keyword evidence="4" id="KW-0804">Transcription</keyword>
<dbReference type="OrthoDB" id="3461141at2"/>
<dbReference type="Pfam" id="PF00126">
    <property type="entry name" value="HTH_1"/>
    <property type="match status" value="1"/>
</dbReference>
<gene>
    <name evidence="7" type="ORF">BAY60_15645</name>
</gene>
<evidence type="ECO:0000256" key="2">
    <source>
        <dbReference type="ARBA" id="ARBA00023015"/>
    </source>
</evidence>
<evidence type="ECO:0000313" key="8">
    <source>
        <dbReference type="Proteomes" id="UP000249915"/>
    </source>
</evidence>
<dbReference type="PANTHER" id="PTHR30346">
    <property type="entry name" value="TRANSCRIPTIONAL DUAL REGULATOR HCAR-RELATED"/>
    <property type="match status" value="1"/>
</dbReference>
<dbReference type="SUPFAM" id="SSF53850">
    <property type="entry name" value="Periplasmic binding protein-like II"/>
    <property type="match status" value="1"/>
</dbReference>
<evidence type="ECO:0000256" key="3">
    <source>
        <dbReference type="ARBA" id="ARBA00023125"/>
    </source>
</evidence>
<dbReference type="EMBL" id="MASW01000002">
    <property type="protein sequence ID" value="PXY27806.1"/>
    <property type="molecule type" value="Genomic_DNA"/>
</dbReference>
<keyword evidence="8" id="KW-1185">Reference proteome</keyword>
<sequence>MKVHELECFLAVVDHGSITRAASALYLAQPSLSQIIRRLEAELSVELFRRVGRGLVLTPAGEALVGPARQVIRDLQHARQVADEYRGLERGRVDLAISASLTSNFLAAWVGHFRRKHPGLTVRLMQHYGDTEDIVGLIRSGEAELAYTVTPVSRHGIECIHVGDGEVVLALPPGWRTEFPDPVPIAMLDGLPMIIDRGFGRSYLQSIRDASGVEPAVVVDVSESAGLVPLIVAGAGAAFLPMRQALDARRRGANLRLLDPLTFRPIYAIMPATPLSVPARKFLELSKENLERWRRAVARRTDEGRSLLEAAVEADNVIEAAYQRLGERPSEPAGHPETGDRFSPL</sequence>
<dbReference type="PROSITE" id="PS50931">
    <property type="entry name" value="HTH_LYSR"/>
    <property type="match status" value="1"/>
</dbReference>
<comment type="similarity">
    <text evidence="1">Belongs to the LysR transcriptional regulatory family.</text>
</comment>
<evidence type="ECO:0000256" key="1">
    <source>
        <dbReference type="ARBA" id="ARBA00009437"/>
    </source>
</evidence>
<evidence type="ECO:0000256" key="5">
    <source>
        <dbReference type="SAM" id="MobiDB-lite"/>
    </source>
</evidence>
<dbReference type="AlphaFoldDB" id="A0A2V4B0X8"/>
<organism evidence="7 8">
    <name type="scientific">Prauserella muralis</name>
    <dbReference type="NCBI Taxonomy" id="588067"/>
    <lineage>
        <taxon>Bacteria</taxon>
        <taxon>Bacillati</taxon>
        <taxon>Actinomycetota</taxon>
        <taxon>Actinomycetes</taxon>
        <taxon>Pseudonocardiales</taxon>
        <taxon>Pseudonocardiaceae</taxon>
        <taxon>Prauserella</taxon>
    </lineage>
</organism>
<dbReference type="InterPro" id="IPR000847">
    <property type="entry name" value="LysR_HTH_N"/>
</dbReference>
<evidence type="ECO:0000313" key="7">
    <source>
        <dbReference type="EMBL" id="PXY27806.1"/>
    </source>
</evidence>
<feature type="domain" description="HTH lysR-type" evidence="6">
    <location>
        <begin position="1"/>
        <end position="58"/>
    </location>
</feature>
<dbReference type="Proteomes" id="UP000249915">
    <property type="component" value="Unassembled WGS sequence"/>
</dbReference>
<protein>
    <recommendedName>
        <fullName evidence="6">HTH lysR-type domain-containing protein</fullName>
    </recommendedName>
</protein>
<dbReference type="Gene3D" id="3.40.190.290">
    <property type="match status" value="1"/>
</dbReference>
<proteinExistence type="inferred from homology"/>
<dbReference type="InterPro" id="IPR036390">
    <property type="entry name" value="WH_DNA-bd_sf"/>
</dbReference>
<keyword evidence="2" id="KW-0805">Transcription regulation</keyword>
<dbReference type="Gene3D" id="1.10.10.10">
    <property type="entry name" value="Winged helix-like DNA-binding domain superfamily/Winged helix DNA-binding domain"/>
    <property type="match status" value="1"/>
</dbReference>
<comment type="caution">
    <text evidence="7">The sequence shown here is derived from an EMBL/GenBank/DDBJ whole genome shotgun (WGS) entry which is preliminary data.</text>
</comment>
<dbReference type="GO" id="GO:0003677">
    <property type="term" value="F:DNA binding"/>
    <property type="evidence" value="ECO:0007669"/>
    <property type="project" value="UniProtKB-KW"/>
</dbReference>
<evidence type="ECO:0000259" key="6">
    <source>
        <dbReference type="PROSITE" id="PS50931"/>
    </source>
</evidence>
<dbReference type="GO" id="GO:0003700">
    <property type="term" value="F:DNA-binding transcription factor activity"/>
    <property type="evidence" value="ECO:0007669"/>
    <property type="project" value="InterPro"/>
</dbReference>
<dbReference type="FunFam" id="1.10.10.10:FF:000001">
    <property type="entry name" value="LysR family transcriptional regulator"/>
    <property type="match status" value="1"/>
</dbReference>
<feature type="region of interest" description="Disordered" evidence="5">
    <location>
        <begin position="324"/>
        <end position="345"/>
    </location>
</feature>
<dbReference type="Pfam" id="PF03466">
    <property type="entry name" value="LysR_substrate"/>
    <property type="match status" value="1"/>
</dbReference>
<dbReference type="InterPro" id="IPR005119">
    <property type="entry name" value="LysR_subst-bd"/>
</dbReference>
<keyword evidence="3" id="KW-0238">DNA-binding</keyword>
<accession>A0A2V4B0X8</accession>
<reference evidence="7 8" key="1">
    <citation type="submission" date="2016-07" db="EMBL/GenBank/DDBJ databases">
        <title>Draft genome sequence of Prauserella muralis DSM 45305, isolated from a mould-covered wall in an indoor environment.</title>
        <authorList>
            <person name="Ruckert C."/>
            <person name="Albersmeier A."/>
            <person name="Jiang C.-L."/>
            <person name="Jiang Y."/>
            <person name="Kalinowski J."/>
            <person name="Schneider O."/>
            <person name="Winkler A."/>
            <person name="Zotchev S.B."/>
        </authorList>
    </citation>
    <scope>NUCLEOTIDE SEQUENCE [LARGE SCALE GENOMIC DNA]</scope>
    <source>
        <strain evidence="7 8">DSM 45305</strain>
    </source>
</reference>
<dbReference type="GO" id="GO:0032993">
    <property type="term" value="C:protein-DNA complex"/>
    <property type="evidence" value="ECO:0007669"/>
    <property type="project" value="TreeGrafter"/>
</dbReference>
<dbReference type="CDD" id="cd05466">
    <property type="entry name" value="PBP2_LTTR_substrate"/>
    <property type="match status" value="1"/>
</dbReference>